<dbReference type="InterPro" id="IPR052019">
    <property type="entry name" value="F420H2_bilvrd_red/Heme_oxyg"/>
</dbReference>
<dbReference type="GO" id="GO:0016627">
    <property type="term" value="F:oxidoreductase activity, acting on the CH-CH group of donors"/>
    <property type="evidence" value="ECO:0007669"/>
    <property type="project" value="TreeGrafter"/>
</dbReference>
<dbReference type="SUPFAM" id="SSF50475">
    <property type="entry name" value="FMN-binding split barrel"/>
    <property type="match status" value="1"/>
</dbReference>
<keyword evidence="1" id="KW-0560">Oxidoreductase</keyword>
<gene>
    <name evidence="2" type="ORF">EDD35_2599</name>
</gene>
<keyword evidence="3" id="KW-1185">Reference proteome</keyword>
<dbReference type="PANTHER" id="PTHR35176:SF6">
    <property type="entry name" value="HEME OXYGENASE HI_0854-RELATED"/>
    <property type="match status" value="1"/>
</dbReference>
<dbReference type="Proteomes" id="UP000274843">
    <property type="component" value="Unassembled WGS sequence"/>
</dbReference>
<sequence length="157" mass="17366">MSTGVAPGTPTDWGQLVSFVMTASEREDFLAGVHIGVLAVERDGRAPLAVPIWYDYRPGGDVLLWMERGTVKEKLVRKAGRLSLTVQNENWPYKYVTVEGPVVANEAPPTREEALAITARYLPEPDARAYVDGALGEKSLLVRVRPEKWLSNDQSKS</sequence>
<organism evidence="2 3">
    <name type="scientific">Amycolatopsis thermoflava</name>
    <dbReference type="NCBI Taxonomy" id="84480"/>
    <lineage>
        <taxon>Bacteria</taxon>
        <taxon>Bacillati</taxon>
        <taxon>Actinomycetota</taxon>
        <taxon>Actinomycetes</taxon>
        <taxon>Pseudonocardiales</taxon>
        <taxon>Pseudonocardiaceae</taxon>
        <taxon>Amycolatopsis</taxon>
        <taxon>Amycolatopsis methanolica group</taxon>
    </lineage>
</organism>
<dbReference type="Gene3D" id="2.30.110.10">
    <property type="entry name" value="Electron Transport, Fmn-binding Protein, Chain A"/>
    <property type="match status" value="1"/>
</dbReference>
<dbReference type="AlphaFoldDB" id="A0A3N2GUF0"/>
<name>A0A3N2GUF0_9PSEU</name>
<evidence type="ECO:0000313" key="3">
    <source>
        <dbReference type="Proteomes" id="UP000274843"/>
    </source>
</evidence>
<protein>
    <recommendedName>
        <fullName evidence="4">Pyridoxamine 5'-phosphate oxidase</fullName>
    </recommendedName>
</protein>
<evidence type="ECO:0008006" key="4">
    <source>
        <dbReference type="Google" id="ProtNLM"/>
    </source>
</evidence>
<evidence type="ECO:0000313" key="2">
    <source>
        <dbReference type="EMBL" id="ROS40268.1"/>
    </source>
</evidence>
<comment type="caution">
    <text evidence="2">The sequence shown here is derived from an EMBL/GenBank/DDBJ whole genome shotgun (WGS) entry which is preliminary data.</text>
</comment>
<dbReference type="EMBL" id="RKHY01000001">
    <property type="protein sequence ID" value="ROS40268.1"/>
    <property type="molecule type" value="Genomic_DNA"/>
</dbReference>
<evidence type="ECO:0000256" key="1">
    <source>
        <dbReference type="ARBA" id="ARBA00023002"/>
    </source>
</evidence>
<reference evidence="2 3" key="1">
    <citation type="submission" date="2018-11" db="EMBL/GenBank/DDBJ databases">
        <title>Sequencing the genomes of 1000 actinobacteria strains.</title>
        <authorList>
            <person name="Klenk H.-P."/>
        </authorList>
    </citation>
    <scope>NUCLEOTIDE SEQUENCE [LARGE SCALE GENOMIC DNA]</scope>
    <source>
        <strain evidence="2 3">DSM 44348</strain>
    </source>
</reference>
<proteinExistence type="predicted"/>
<dbReference type="GO" id="GO:0070967">
    <property type="term" value="F:coenzyme F420 binding"/>
    <property type="evidence" value="ECO:0007669"/>
    <property type="project" value="TreeGrafter"/>
</dbReference>
<dbReference type="GO" id="GO:0005829">
    <property type="term" value="C:cytosol"/>
    <property type="evidence" value="ECO:0007669"/>
    <property type="project" value="TreeGrafter"/>
</dbReference>
<dbReference type="PANTHER" id="PTHR35176">
    <property type="entry name" value="HEME OXYGENASE HI_0854-RELATED"/>
    <property type="match status" value="1"/>
</dbReference>
<dbReference type="InterPro" id="IPR012349">
    <property type="entry name" value="Split_barrel_FMN-bd"/>
</dbReference>
<accession>A0A3N2GUF0</accession>